<protein>
    <submittedName>
        <fullName evidence="2">Secreted protein</fullName>
    </submittedName>
</protein>
<dbReference type="WBParaSite" id="L893_g3011.t1">
    <property type="protein sequence ID" value="L893_g3011.t1"/>
    <property type="gene ID" value="L893_g3011"/>
</dbReference>
<keyword evidence="1" id="KW-1185">Reference proteome</keyword>
<dbReference type="Proteomes" id="UP000095287">
    <property type="component" value="Unplaced"/>
</dbReference>
<organism evidence="1 2">
    <name type="scientific">Steinernema glaseri</name>
    <dbReference type="NCBI Taxonomy" id="37863"/>
    <lineage>
        <taxon>Eukaryota</taxon>
        <taxon>Metazoa</taxon>
        <taxon>Ecdysozoa</taxon>
        <taxon>Nematoda</taxon>
        <taxon>Chromadorea</taxon>
        <taxon>Rhabditida</taxon>
        <taxon>Tylenchina</taxon>
        <taxon>Panagrolaimomorpha</taxon>
        <taxon>Strongyloidoidea</taxon>
        <taxon>Steinernematidae</taxon>
        <taxon>Steinernema</taxon>
    </lineage>
</organism>
<reference evidence="2" key="1">
    <citation type="submission" date="2016-11" db="UniProtKB">
        <authorList>
            <consortium name="WormBaseParasite"/>
        </authorList>
    </citation>
    <scope>IDENTIFICATION</scope>
</reference>
<sequence>MHFPSRRAVESVRFFAAAIFGLQFRASTDCISSLRTAASASAELVCSGICRLSPSRSRRKPLTAIAWKHDFNAIMPPGTQLTMRFNHTAATDCTVLTRSHLVHTRFEQRIDRI</sequence>
<evidence type="ECO:0000313" key="1">
    <source>
        <dbReference type="Proteomes" id="UP000095287"/>
    </source>
</evidence>
<accession>A0A1I7ZVU7</accession>
<name>A0A1I7ZVU7_9BILA</name>
<evidence type="ECO:0000313" key="2">
    <source>
        <dbReference type="WBParaSite" id="L893_g3011.t1"/>
    </source>
</evidence>
<proteinExistence type="predicted"/>
<dbReference type="AlphaFoldDB" id="A0A1I7ZVU7"/>